<reference evidence="4 5" key="1">
    <citation type="journal article" date="2016" name="PLoS Pathog.">
        <title>Biosynthesis of antibiotic leucinostatins in bio-control fungus Purpureocillium lilacinum and their inhibition on phytophthora revealed by genome mining.</title>
        <authorList>
            <person name="Wang G."/>
            <person name="Liu Z."/>
            <person name="Lin R."/>
            <person name="Li E."/>
            <person name="Mao Z."/>
            <person name="Ling J."/>
            <person name="Yang Y."/>
            <person name="Yin W.B."/>
            <person name="Xie B."/>
        </authorList>
    </citation>
    <scope>NUCLEOTIDE SEQUENCE [LARGE SCALE GENOMIC DNA]</scope>
    <source>
        <strain evidence="4">170</strain>
    </source>
</reference>
<keyword evidence="1" id="KW-0539">Nucleus</keyword>
<proteinExistence type="predicted"/>
<evidence type="ECO:0000313" key="4">
    <source>
        <dbReference type="EMBL" id="OAQ67803.1"/>
    </source>
</evidence>
<dbReference type="STRING" id="1380566.A0A179FRU3"/>
<comment type="caution">
    <text evidence="4">The sequence shown here is derived from an EMBL/GenBank/DDBJ whole genome shotgun (WGS) entry which is preliminary data.</text>
</comment>
<evidence type="ECO:0000256" key="1">
    <source>
        <dbReference type="ARBA" id="ARBA00023242"/>
    </source>
</evidence>
<dbReference type="SUPFAM" id="SSF57701">
    <property type="entry name" value="Zn2/Cys6 DNA-binding domain"/>
    <property type="match status" value="1"/>
</dbReference>
<dbReference type="OrthoDB" id="5958943at2759"/>
<dbReference type="KEGG" id="pchm:VFPPC_04147"/>
<keyword evidence="5" id="KW-1185">Reference proteome</keyword>
<dbReference type="GO" id="GO:0000981">
    <property type="term" value="F:DNA-binding transcription factor activity, RNA polymerase II-specific"/>
    <property type="evidence" value="ECO:0007669"/>
    <property type="project" value="InterPro"/>
</dbReference>
<gene>
    <name evidence="4" type="ORF">VFPPC_04147</name>
</gene>
<feature type="domain" description="Zn(2)-C6 fungal-type" evidence="3">
    <location>
        <begin position="102"/>
        <end position="157"/>
    </location>
</feature>
<dbReference type="CDD" id="cd00067">
    <property type="entry name" value="GAL4"/>
    <property type="match status" value="1"/>
</dbReference>
<dbReference type="AlphaFoldDB" id="A0A179FRU3"/>
<protein>
    <submittedName>
        <fullName evidence="4">Fungal zn(2)-Cys(6) binuclear cluster domain-containing protein</fullName>
    </submittedName>
</protein>
<feature type="compositionally biased region" description="Basic and acidic residues" evidence="2">
    <location>
        <begin position="446"/>
        <end position="455"/>
    </location>
</feature>
<sequence length="728" mass="80725">MVQDVLDLLNQPLLDELTTTNDQFNHITLRNDPERQYQSPESESDLPRYADSVNSICSQRQGNCHLDADNFNRNIPAGTGVGKDAAAPESYVRGVLRTGPLRRQNHACDTCRSSKRACDLPVDGTVLQKHETRQSCTTCRIRGVPCTTIWLSKKRSQRAKKWAQNAARNSGVNGRKAVESVAVANDCPVPKFGTKQNELATTVLAGALCEELCHVYISVWDIPISQCLLQGSLPPQYSRGISAYGPLCRELRESDRIPQGKSWILTHWPLEDSNTASPMKMVTDSRPHLFNTAYVLDVFFSESGHSSLPPNLRLTRDKTIDDAYKWAAVATAAQFVVGESEKTNDRSERSRKKALLSQSRDVAACAWHKARDAAFRSIAATTSFRHAIALVIFGMIPTSGNSAHDGRLYEQDSVYALREGLQRLCNLCKRARLRLAATDTTNRAQDSPRDERSSSSHELFPGVTENLIELLGAVEWMVSMLNSLAIVTSKGSNCPLPIDRQHTETPWEDSTWLNTTPISWPYDPEIDHSIVTRAEVQSTTVAMYQDLGFDEAMLQAGRQTTCLAFLLWKHVAQFVLATKEIGDSTRSCNFDTLCRHYKTIASLIALWSRSFGSVPPGTSLDLKQTKCGRMFAFHANTGNFAILLFYEVARELEDRLSALPPNRAGDGLTNALRYARTRLKSQRLMSATMTSIIISGCTSGSDLEVGSSTPQLKGVPHIPYVSHSTLRV</sequence>
<dbReference type="InterPro" id="IPR036864">
    <property type="entry name" value="Zn2-C6_fun-type_DNA-bd_sf"/>
</dbReference>
<evidence type="ECO:0000256" key="2">
    <source>
        <dbReference type="SAM" id="MobiDB-lite"/>
    </source>
</evidence>
<dbReference type="GeneID" id="28847541"/>
<evidence type="ECO:0000259" key="3">
    <source>
        <dbReference type="SMART" id="SM00066"/>
    </source>
</evidence>
<dbReference type="SMART" id="SM00066">
    <property type="entry name" value="GAL4"/>
    <property type="match status" value="1"/>
</dbReference>
<dbReference type="RefSeq" id="XP_018144653.1">
    <property type="nucleotide sequence ID" value="XM_018283547.1"/>
</dbReference>
<dbReference type="GO" id="GO:0008270">
    <property type="term" value="F:zinc ion binding"/>
    <property type="evidence" value="ECO:0007669"/>
    <property type="project" value="InterPro"/>
</dbReference>
<name>A0A179FRU3_METCM</name>
<accession>A0A179FRU3</accession>
<evidence type="ECO:0000313" key="5">
    <source>
        <dbReference type="Proteomes" id="UP000078397"/>
    </source>
</evidence>
<dbReference type="Proteomes" id="UP000078397">
    <property type="component" value="Unassembled WGS sequence"/>
</dbReference>
<feature type="region of interest" description="Disordered" evidence="2">
    <location>
        <begin position="439"/>
        <end position="458"/>
    </location>
</feature>
<dbReference type="InterPro" id="IPR001138">
    <property type="entry name" value="Zn2Cys6_DnaBD"/>
</dbReference>
<organism evidence="4 5">
    <name type="scientific">Pochonia chlamydosporia 170</name>
    <dbReference type="NCBI Taxonomy" id="1380566"/>
    <lineage>
        <taxon>Eukaryota</taxon>
        <taxon>Fungi</taxon>
        <taxon>Dikarya</taxon>
        <taxon>Ascomycota</taxon>
        <taxon>Pezizomycotina</taxon>
        <taxon>Sordariomycetes</taxon>
        <taxon>Hypocreomycetidae</taxon>
        <taxon>Hypocreales</taxon>
        <taxon>Clavicipitaceae</taxon>
        <taxon>Pochonia</taxon>
    </lineage>
</organism>
<dbReference type="Gene3D" id="4.10.240.10">
    <property type="entry name" value="Zn(2)-C6 fungal-type DNA-binding domain"/>
    <property type="match status" value="1"/>
</dbReference>
<dbReference type="EMBL" id="LSBJ02000003">
    <property type="protein sequence ID" value="OAQ67803.1"/>
    <property type="molecule type" value="Genomic_DNA"/>
</dbReference>